<accession>A0ABW7NWU2</accession>
<evidence type="ECO:0000256" key="2">
    <source>
        <dbReference type="ARBA" id="ARBA00022475"/>
    </source>
</evidence>
<proteinExistence type="predicted"/>
<keyword evidence="2" id="KW-1003">Cell membrane</keyword>
<evidence type="ECO:0000256" key="4">
    <source>
        <dbReference type="ARBA" id="ARBA00022989"/>
    </source>
</evidence>
<feature type="transmembrane region" description="Helical" evidence="6">
    <location>
        <begin position="23"/>
        <end position="43"/>
    </location>
</feature>
<evidence type="ECO:0000256" key="6">
    <source>
        <dbReference type="SAM" id="Phobius"/>
    </source>
</evidence>
<keyword evidence="9" id="KW-1185">Reference proteome</keyword>
<dbReference type="Pfam" id="PF00892">
    <property type="entry name" value="EamA"/>
    <property type="match status" value="1"/>
</dbReference>
<dbReference type="PANTHER" id="PTHR32322">
    <property type="entry name" value="INNER MEMBRANE TRANSPORTER"/>
    <property type="match status" value="1"/>
</dbReference>
<name>A0ABW7NWU2_9PSED</name>
<feature type="non-terminal residue" evidence="8">
    <location>
        <position position="78"/>
    </location>
</feature>
<dbReference type="EMBL" id="JAVCQK010000713">
    <property type="protein sequence ID" value="MFH7519326.1"/>
    <property type="molecule type" value="Genomic_DNA"/>
</dbReference>
<evidence type="ECO:0000313" key="9">
    <source>
        <dbReference type="Proteomes" id="UP001610657"/>
    </source>
</evidence>
<dbReference type="RefSeq" id="WP_395578004.1">
    <property type="nucleotide sequence ID" value="NZ_JAVCQK010000713.1"/>
</dbReference>
<keyword evidence="5 6" id="KW-0472">Membrane</keyword>
<organism evidence="8 9">
    <name type="scientific">Pseudomonas syringae pv. tagetis</name>
    <dbReference type="NCBI Taxonomy" id="129140"/>
    <lineage>
        <taxon>Bacteria</taxon>
        <taxon>Pseudomonadati</taxon>
        <taxon>Pseudomonadota</taxon>
        <taxon>Gammaproteobacteria</taxon>
        <taxon>Pseudomonadales</taxon>
        <taxon>Pseudomonadaceae</taxon>
        <taxon>Pseudomonas</taxon>
    </lineage>
</organism>
<feature type="non-terminal residue" evidence="8">
    <location>
        <position position="1"/>
    </location>
</feature>
<keyword evidence="4 6" id="KW-1133">Transmembrane helix</keyword>
<dbReference type="InterPro" id="IPR000620">
    <property type="entry name" value="EamA_dom"/>
</dbReference>
<feature type="transmembrane region" description="Helical" evidence="6">
    <location>
        <begin position="55"/>
        <end position="76"/>
    </location>
</feature>
<evidence type="ECO:0000259" key="7">
    <source>
        <dbReference type="Pfam" id="PF00892"/>
    </source>
</evidence>
<dbReference type="SUPFAM" id="SSF103481">
    <property type="entry name" value="Multidrug resistance efflux transporter EmrE"/>
    <property type="match status" value="1"/>
</dbReference>
<evidence type="ECO:0000256" key="5">
    <source>
        <dbReference type="ARBA" id="ARBA00023136"/>
    </source>
</evidence>
<protein>
    <submittedName>
        <fullName evidence="8">EamA family transporter</fullName>
    </submittedName>
</protein>
<dbReference type="PANTHER" id="PTHR32322:SF18">
    <property type="entry name" value="S-ADENOSYLMETHIONINE_S-ADENOSYLHOMOCYSTEINE TRANSPORTER"/>
    <property type="match status" value="1"/>
</dbReference>
<comment type="caution">
    <text evidence="8">The sequence shown here is derived from an EMBL/GenBank/DDBJ whole genome shotgun (WGS) entry which is preliminary data.</text>
</comment>
<keyword evidence="3 6" id="KW-0812">Transmembrane</keyword>
<evidence type="ECO:0000313" key="8">
    <source>
        <dbReference type="EMBL" id="MFH7519326.1"/>
    </source>
</evidence>
<dbReference type="InterPro" id="IPR050638">
    <property type="entry name" value="AA-Vitamin_Transporters"/>
</dbReference>
<gene>
    <name evidence="8" type="ORF">RA271_30020</name>
</gene>
<comment type="subcellular location">
    <subcellularLocation>
        <location evidence="1">Cell membrane</location>
        <topology evidence="1">Multi-pass membrane protein</topology>
    </subcellularLocation>
</comment>
<dbReference type="Proteomes" id="UP001610657">
    <property type="component" value="Unassembled WGS sequence"/>
</dbReference>
<sequence length="78" mass="8494">ALFNTVIFQGVQIIGLQFLPSGLFSVIVYLQPVLVVLLAWLWLKESLTKSKISGMLLGFLGVVVVSFESFTGHISLLG</sequence>
<evidence type="ECO:0000256" key="3">
    <source>
        <dbReference type="ARBA" id="ARBA00022692"/>
    </source>
</evidence>
<dbReference type="InterPro" id="IPR037185">
    <property type="entry name" value="EmrE-like"/>
</dbReference>
<evidence type="ECO:0000256" key="1">
    <source>
        <dbReference type="ARBA" id="ARBA00004651"/>
    </source>
</evidence>
<feature type="domain" description="EamA" evidence="7">
    <location>
        <begin position="1"/>
        <end position="66"/>
    </location>
</feature>
<reference evidence="8 9" key="1">
    <citation type="submission" date="2023-08" db="EMBL/GenBank/DDBJ databases">
        <title>Genomic and mutational analysis of Pseudomonas syringae pv. tagetis EB037 pathogenicity on sunflower.</title>
        <authorList>
            <person name="Maul J.E."/>
        </authorList>
    </citation>
    <scope>NUCLEOTIDE SEQUENCE [LARGE SCALE GENOMIC DNA]</scope>
    <source>
        <strain evidence="8 9">EB037_T1</strain>
    </source>
</reference>
<dbReference type="Gene3D" id="1.10.3730.20">
    <property type="match status" value="1"/>
</dbReference>